<accession>A0A3E1Y3W8</accession>
<dbReference type="Proteomes" id="UP000260644">
    <property type="component" value="Unassembled WGS sequence"/>
</dbReference>
<sequence length="109" mass="12370">MHTTYPVPGVKMTALTHQKAQVLRDTTRGQQILQTSLSDLPALLKAMEHSLQEGLTIVEKEKGIEKKELLASLLDDHLYWEFGYYILFLKWRESNMAKTGCPAPADVKN</sequence>
<dbReference type="OrthoDB" id="675298at2"/>
<organism evidence="1 2">
    <name type="scientific">Chitinophaga silvatica</name>
    <dbReference type="NCBI Taxonomy" id="2282649"/>
    <lineage>
        <taxon>Bacteria</taxon>
        <taxon>Pseudomonadati</taxon>
        <taxon>Bacteroidota</taxon>
        <taxon>Chitinophagia</taxon>
        <taxon>Chitinophagales</taxon>
        <taxon>Chitinophagaceae</taxon>
        <taxon>Chitinophaga</taxon>
    </lineage>
</organism>
<gene>
    <name evidence="1" type="ORF">DVR12_24260</name>
</gene>
<dbReference type="RefSeq" id="WP_116978399.1">
    <property type="nucleotide sequence ID" value="NZ_QPMM01000014.1"/>
</dbReference>
<comment type="caution">
    <text evidence="1">The sequence shown here is derived from an EMBL/GenBank/DDBJ whole genome shotgun (WGS) entry which is preliminary data.</text>
</comment>
<evidence type="ECO:0000313" key="2">
    <source>
        <dbReference type="Proteomes" id="UP000260644"/>
    </source>
</evidence>
<protein>
    <submittedName>
        <fullName evidence="1">Uncharacterized protein</fullName>
    </submittedName>
</protein>
<keyword evidence="2" id="KW-1185">Reference proteome</keyword>
<proteinExistence type="predicted"/>
<evidence type="ECO:0000313" key="1">
    <source>
        <dbReference type="EMBL" id="RFS19346.1"/>
    </source>
</evidence>
<name>A0A3E1Y3W8_9BACT</name>
<dbReference type="AlphaFoldDB" id="A0A3E1Y3W8"/>
<dbReference type="EMBL" id="QPMM01000014">
    <property type="protein sequence ID" value="RFS19346.1"/>
    <property type="molecule type" value="Genomic_DNA"/>
</dbReference>
<reference evidence="1 2" key="1">
    <citation type="submission" date="2018-07" db="EMBL/GenBank/DDBJ databases">
        <title>Chitinophaga K2CV101002-2 sp. nov., isolated from a monsoon evergreen broad-leaved forest soil.</title>
        <authorList>
            <person name="Lv Y."/>
        </authorList>
    </citation>
    <scope>NUCLEOTIDE SEQUENCE [LARGE SCALE GENOMIC DNA]</scope>
    <source>
        <strain evidence="1 2">GDMCC 1.1288</strain>
    </source>
</reference>